<dbReference type="InterPro" id="IPR051459">
    <property type="entry name" value="Cytochrome_c-type_DH"/>
</dbReference>
<dbReference type="GO" id="GO:0016614">
    <property type="term" value="F:oxidoreductase activity, acting on CH-OH group of donors"/>
    <property type="evidence" value="ECO:0007669"/>
    <property type="project" value="InterPro"/>
</dbReference>
<keyword evidence="5 12" id="KW-0479">Metal-binding</keyword>
<evidence type="ECO:0000256" key="1">
    <source>
        <dbReference type="ARBA" id="ARBA00004236"/>
    </source>
</evidence>
<evidence type="ECO:0000256" key="8">
    <source>
        <dbReference type="ARBA" id="ARBA00022982"/>
    </source>
</evidence>
<dbReference type="RefSeq" id="WP_009637047.1">
    <property type="nucleotide sequence ID" value="NZ_CP165628.1"/>
</dbReference>
<evidence type="ECO:0000256" key="4">
    <source>
        <dbReference type="ARBA" id="ARBA00022617"/>
    </source>
</evidence>
<dbReference type="InterPro" id="IPR008168">
    <property type="entry name" value="Cyt_C_IC"/>
</dbReference>
<feature type="binding site" description="axial binding residue" evidence="12">
    <location>
        <position position="197"/>
    </location>
    <ligand>
        <name>heme c</name>
        <dbReference type="ChEBI" id="CHEBI:61717"/>
        <label>2</label>
    </ligand>
    <ligandPart>
        <name>Fe</name>
        <dbReference type="ChEBI" id="CHEBI:18248"/>
    </ligandPart>
</feature>
<feature type="signal peptide" evidence="13">
    <location>
        <begin position="1"/>
        <end position="24"/>
    </location>
</feature>
<evidence type="ECO:0000256" key="10">
    <source>
        <dbReference type="ARBA" id="ARBA00023136"/>
    </source>
</evidence>
<evidence type="ECO:0000256" key="9">
    <source>
        <dbReference type="ARBA" id="ARBA00023004"/>
    </source>
</evidence>
<feature type="binding site" description="covalent" evidence="11">
    <location>
        <position position="329"/>
    </location>
    <ligand>
        <name>heme c</name>
        <dbReference type="ChEBI" id="CHEBI:61717"/>
        <label>3</label>
    </ligand>
</feature>
<keyword evidence="4 11" id="KW-0349">Heme</keyword>
<keyword evidence="9 12" id="KW-0408">Iron</keyword>
<sequence length="426" mass="45693">MKLKAISLLSLTMLSGIFMHSVQAAQSNDVDALISKGAYLARAGDCAACHTSKGGDSFAGGLQIKSPMGVIYSSNITPDPDHGIGQYTEQQFADAVRKGVRADGSYLYPAMPYPDYQGISDEDIHALYTYFMKGVKPVAKSAPETSLSFPFSQRWGIRFWNMMFTSDKTFAPASNAPAEVNRGKYLVETLGHCGSCHTPRGVAMQEKALNDSDPAFLSGSELNDWPVPAIRSPDGWTTQDIVDYLGTGRNHFASVGGEMTSVVEHSMQYMTPDDLKAIAVYLQSLPAEKTAVNQKPDVAKATADTAQFLTAGKGLSQGQLLYLNNCEACHWTNGNGAKGIFPRLNGAAIVQADNPTGLISTVLNGAATPSTQNAPSVLFMPGFAGRLSDQQVADLTTFVRQGWGNNAPAVTVDQVKKVRDAMEKKQ</sequence>
<dbReference type="PRINTS" id="PR00605">
    <property type="entry name" value="CYTCHROMECIC"/>
</dbReference>
<feature type="binding site" description="covalent" evidence="11">
    <location>
        <position position="49"/>
    </location>
    <ligand>
        <name>heme c</name>
        <dbReference type="ChEBI" id="CHEBI:61717"/>
        <label>1</label>
    </ligand>
</feature>
<feature type="domain" description="Cytochrome c" evidence="14">
    <location>
        <begin position="32"/>
        <end position="135"/>
    </location>
</feature>
<evidence type="ECO:0000313" key="15">
    <source>
        <dbReference type="EMBL" id="XDU71748.1"/>
    </source>
</evidence>
<evidence type="ECO:0000256" key="11">
    <source>
        <dbReference type="PIRSR" id="PIRSR000018-50"/>
    </source>
</evidence>
<evidence type="ECO:0000256" key="7">
    <source>
        <dbReference type="ARBA" id="ARBA00022737"/>
    </source>
</evidence>
<dbReference type="AlphaFoldDB" id="A0AB39VPR3"/>
<keyword evidence="8" id="KW-0249">Electron transport</keyword>
<dbReference type="InterPro" id="IPR009056">
    <property type="entry name" value="Cyt_c-like_dom"/>
</dbReference>
<feature type="binding site" description="covalent" evidence="11">
    <location>
        <position position="46"/>
    </location>
    <ligand>
        <name>heme c</name>
        <dbReference type="ChEBI" id="CHEBI:61717"/>
        <label>1</label>
    </ligand>
</feature>
<feature type="domain" description="Cytochrome c" evidence="14">
    <location>
        <begin position="178"/>
        <end position="286"/>
    </location>
</feature>
<comment type="subcellular location">
    <subcellularLocation>
        <location evidence="1">Cell membrane</location>
    </subcellularLocation>
</comment>
<feature type="binding site" description="axial binding residue" evidence="12">
    <location>
        <position position="50"/>
    </location>
    <ligand>
        <name>heme c</name>
        <dbReference type="ChEBI" id="CHEBI:61717"/>
        <label>1</label>
    </ligand>
    <ligandPart>
        <name>Fe</name>
        <dbReference type="ChEBI" id="CHEBI:18248"/>
    </ligandPart>
</feature>
<keyword evidence="6 13" id="KW-0732">Signal</keyword>
<feature type="binding site" description="covalent" evidence="11">
    <location>
        <position position="193"/>
    </location>
    <ligand>
        <name>heme c</name>
        <dbReference type="ChEBI" id="CHEBI:61717"/>
        <label>2</label>
    </ligand>
</feature>
<keyword evidence="3" id="KW-1003">Cell membrane</keyword>
<feature type="binding site" description="covalent" evidence="11">
    <location>
        <position position="326"/>
    </location>
    <ligand>
        <name>heme c</name>
        <dbReference type="ChEBI" id="CHEBI:61717"/>
        <label>3</label>
    </ligand>
</feature>
<feature type="domain" description="Cytochrome c" evidence="14">
    <location>
        <begin position="313"/>
        <end position="403"/>
    </location>
</feature>
<keyword evidence="10" id="KW-0472">Membrane</keyword>
<name>A0AB39VPR3_9GAMM</name>
<dbReference type="InterPro" id="IPR014353">
    <property type="entry name" value="Membr-bd_ADH_cyt_c"/>
</dbReference>
<dbReference type="EMBL" id="CP165628">
    <property type="protein sequence ID" value="XDU71748.1"/>
    <property type="molecule type" value="Genomic_DNA"/>
</dbReference>
<keyword evidence="2" id="KW-0813">Transport</keyword>
<dbReference type="GO" id="GO:0005886">
    <property type="term" value="C:plasma membrane"/>
    <property type="evidence" value="ECO:0007669"/>
    <property type="project" value="UniProtKB-SubCell"/>
</dbReference>
<dbReference type="GO" id="GO:0020037">
    <property type="term" value="F:heme binding"/>
    <property type="evidence" value="ECO:0007669"/>
    <property type="project" value="InterPro"/>
</dbReference>
<evidence type="ECO:0000256" key="3">
    <source>
        <dbReference type="ARBA" id="ARBA00022475"/>
    </source>
</evidence>
<dbReference type="InterPro" id="IPR036909">
    <property type="entry name" value="Cyt_c-like_dom_sf"/>
</dbReference>
<dbReference type="GO" id="GO:0009055">
    <property type="term" value="F:electron transfer activity"/>
    <property type="evidence" value="ECO:0007669"/>
    <property type="project" value="InterPro"/>
</dbReference>
<evidence type="ECO:0000256" key="2">
    <source>
        <dbReference type="ARBA" id="ARBA00022448"/>
    </source>
</evidence>
<keyword evidence="7" id="KW-0677">Repeat</keyword>
<dbReference type="PIRSF" id="PIRSF000018">
    <property type="entry name" value="Mb_ADH_cyt_c"/>
    <property type="match status" value="1"/>
</dbReference>
<reference evidence="15" key="1">
    <citation type="submission" date="2024-07" db="EMBL/GenBank/DDBJ databases">
        <authorList>
            <person name="Biller S.J."/>
        </authorList>
    </citation>
    <scope>NUCLEOTIDE SEQUENCE</scope>
    <source>
        <strain evidence="15">WC2420</strain>
    </source>
</reference>
<dbReference type="GO" id="GO:0005506">
    <property type="term" value="F:iron ion binding"/>
    <property type="evidence" value="ECO:0007669"/>
    <property type="project" value="InterPro"/>
</dbReference>
<feature type="binding site" description="covalent" evidence="11">
    <location>
        <position position="196"/>
    </location>
    <ligand>
        <name>heme c</name>
        <dbReference type="ChEBI" id="CHEBI:61717"/>
        <label>2</label>
    </ligand>
</feature>
<dbReference type="SUPFAM" id="SSF46626">
    <property type="entry name" value="Cytochrome c"/>
    <property type="match status" value="3"/>
</dbReference>
<protein>
    <submittedName>
        <fullName evidence="15">Cytochrome c</fullName>
    </submittedName>
</protein>
<evidence type="ECO:0000259" key="14">
    <source>
        <dbReference type="PROSITE" id="PS51007"/>
    </source>
</evidence>
<comment type="cofactor">
    <cofactor evidence="11">
        <name>heme c</name>
        <dbReference type="ChEBI" id="CHEBI:61717"/>
    </cofactor>
    <text evidence="11">Binds 3 heme c groups covalently per subunit.</text>
</comment>
<feature type="chain" id="PRO_5044309864" evidence="13">
    <location>
        <begin position="25"/>
        <end position="426"/>
    </location>
</feature>
<dbReference type="Gene3D" id="1.10.760.10">
    <property type="entry name" value="Cytochrome c-like domain"/>
    <property type="match status" value="3"/>
</dbReference>
<gene>
    <name evidence="15" type="ORF">AB3G37_19825</name>
</gene>
<dbReference type="PANTHER" id="PTHR35008">
    <property type="entry name" value="BLL4482 PROTEIN-RELATED"/>
    <property type="match status" value="1"/>
</dbReference>
<feature type="binding site" description="axial binding residue" evidence="12">
    <location>
        <position position="330"/>
    </location>
    <ligand>
        <name>heme c</name>
        <dbReference type="ChEBI" id="CHEBI:61717"/>
        <label>3</label>
    </ligand>
    <ligandPart>
        <name>Fe</name>
        <dbReference type="ChEBI" id="CHEBI:18248"/>
    </ligandPart>
</feature>
<evidence type="ECO:0000256" key="13">
    <source>
        <dbReference type="SAM" id="SignalP"/>
    </source>
</evidence>
<evidence type="ECO:0000256" key="6">
    <source>
        <dbReference type="ARBA" id="ARBA00022729"/>
    </source>
</evidence>
<proteinExistence type="predicted"/>
<evidence type="ECO:0000256" key="5">
    <source>
        <dbReference type="ARBA" id="ARBA00022723"/>
    </source>
</evidence>
<organism evidence="15">
    <name type="scientific">Rouxiella sp. WC2420</name>
    <dbReference type="NCBI Taxonomy" id="3234145"/>
    <lineage>
        <taxon>Bacteria</taxon>
        <taxon>Pseudomonadati</taxon>
        <taxon>Pseudomonadota</taxon>
        <taxon>Gammaproteobacteria</taxon>
        <taxon>Enterobacterales</taxon>
        <taxon>Yersiniaceae</taxon>
        <taxon>Rouxiella</taxon>
    </lineage>
</organism>
<evidence type="ECO:0000256" key="12">
    <source>
        <dbReference type="PIRSR" id="PIRSR000018-51"/>
    </source>
</evidence>
<dbReference type="Pfam" id="PF00034">
    <property type="entry name" value="Cytochrom_C"/>
    <property type="match status" value="2"/>
</dbReference>
<dbReference type="PANTHER" id="PTHR35008:SF8">
    <property type="entry name" value="ALCOHOL DEHYDROGENASE CYTOCHROME C SUBUNIT"/>
    <property type="match status" value="1"/>
</dbReference>
<dbReference type="PROSITE" id="PS51007">
    <property type="entry name" value="CYTC"/>
    <property type="match status" value="3"/>
</dbReference>
<accession>A0AB39VPR3</accession>